<dbReference type="SUPFAM" id="SSF53613">
    <property type="entry name" value="Ribokinase-like"/>
    <property type="match status" value="1"/>
</dbReference>
<dbReference type="InterPro" id="IPR029056">
    <property type="entry name" value="Ribokinase-like"/>
</dbReference>
<name>A0AAW0YET0_9TREE</name>
<keyword evidence="3" id="KW-1185">Reference proteome</keyword>
<sequence length="374" mass="40491">MIPYEAPAPHSLSGKGRVATLGMFIIDHFEVQDEAGNTVPADAGAIGGGGIYAMVAARAFLPPTHCSLLVDKGHDFPAHFTDDLKRFGSEMVWFRPRNGNTTRALNIYSGRKIGEGHQSFRYLSPQLNLTPRDLILPPSPFATPHLPECIHVVCNTARARIIVDELRQIANEGLTGGLGKGWNTRMIWEPLPMSCKSEELDNILILAPSFAVFSPNLLELQSILGLDPSTEITRSDIVNAARKFSRLLSQTNAASRPPAIVVRAGELGSYTLSPDWTGWVPAFWTQKDQGRVVDPTGGGNAFLGGLSAGLLIHDGDIRAASIYGAAAASFAIQQRGLPSLTMSSQGERWNGDSPWARLRDLARKVDEGEDDICI</sequence>
<evidence type="ECO:0000313" key="3">
    <source>
        <dbReference type="Proteomes" id="UP001388673"/>
    </source>
</evidence>
<gene>
    <name evidence="2" type="ORF">IAR55_006490</name>
</gene>
<dbReference type="PANTHER" id="PTHR47098">
    <property type="entry name" value="PROTEIN MAK32"/>
    <property type="match status" value="1"/>
</dbReference>
<dbReference type="RefSeq" id="XP_066799867.1">
    <property type="nucleotide sequence ID" value="XM_066949573.1"/>
</dbReference>
<organism evidence="2 3">
    <name type="scientific">Kwoniella newhampshirensis</name>
    <dbReference type="NCBI Taxonomy" id="1651941"/>
    <lineage>
        <taxon>Eukaryota</taxon>
        <taxon>Fungi</taxon>
        <taxon>Dikarya</taxon>
        <taxon>Basidiomycota</taxon>
        <taxon>Agaricomycotina</taxon>
        <taxon>Tremellomycetes</taxon>
        <taxon>Tremellales</taxon>
        <taxon>Cryptococcaceae</taxon>
        <taxon>Kwoniella</taxon>
    </lineage>
</organism>
<reference evidence="2 3" key="1">
    <citation type="journal article" date="2024" name="bioRxiv">
        <title>Comparative genomics of Cryptococcus and Kwoniella reveals pathogenesis evolution and contrasting karyotype dynamics via intercentromeric recombination or chromosome fusion.</title>
        <authorList>
            <person name="Coelho M.A."/>
            <person name="David-Palma M."/>
            <person name="Shea T."/>
            <person name="Bowers K."/>
            <person name="McGinley-Smith S."/>
            <person name="Mohammad A.W."/>
            <person name="Gnirke A."/>
            <person name="Yurkov A.M."/>
            <person name="Nowrousian M."/>
            <person name="Sun S."/>
            <person name="Cuomo C.A."/>
            <person name="Heitman J."/>
        </authorList>
    </citation>
    <scope>NUCLEOTIDE SEQUENCE [LARGE SCALE GENOMIC DNA]</scope>
    <source>
        <strain evidence="2 3">CBS 13917</strain>
    </source>
</reference>
<dbReference type="AlphaFoldDB" id="A0AAW0YET0"/>
<evidence type="ECO:0000259" key="1">
    <source>
        <dbReference type="Pfam" id="PF00294"/>
    </source>
</evidence>
<dbReference type="Pfam" id="PF00294">
    <property type="entry name" value="PfkB"/>
    <property type="match status" value="1"/>
</dbReference>
<proteinExistence type="predicted"/>
<dbReference type="EMBL" id="JBCAWK010000013">
    <property type="protein sequence ID" value="KAK8844643.1"/>
    <property type="molecule type" value="Genomic_DNA"/>
</dbReference>
<dbReference type="KEGG" id="kne:92183748"/>
<dbReference type="PANTHER" id="PTHR47098:SF2">
    <property type="entry name" value="PROTEIN MAK32"/>
    <property type="match status" value="1"/>
</dbReference>
<dbReference type="Proteomes" id="UP001388673">
    <property type="component" value="Unassembled WGS sequence"/>
</dbReference>
<evidence type="ECO:0000313" key="2">
    <source>
        <dbReference type="EMBL" id="KAK8844643.1"/>
    </source>
</evidence>
<comment type="caution">
    <text evidence="2">The sequence shown here is derived from an EMBL/GenBank/DDBJ whole genome shotgun (WGS) entry which is preliminary data.</text>
</comment>
<dbReference type="GeneID" id="92183748"/>
<feature type="domain" description="Carbohydrate kinase PfkB" evidence="1">
    <location>
        <begin position="203"/>
        <end position="337"/>
    </location>
</feature>
<protein>
    <recommendedName>
        <fullName evidence="1">Carbohydrate kinase PfkB domain-containing protein</fullName>
    </recommendedName>
</protein>
<dbReference type="InterPro" id="IPR011611">
    <property type="entry name" value="PfkB_dom"/>
</dbReference>
<dbReference type="Gene3D" id="3.40.1190.20">
    <property type="match status" value="1"/>
</dbReference>
<accession>A0AAW0YET0</accession>